<dbReference type="PANTHER" id="PTHR43185:SF1">
    <property type="entry name" value="FE(2+) TRANSPORTER FEOB"/>
    <property type="match status" value="1"/>
</dbReference>
<evidence type="ECO:0000313" key="2">
    <source>
        <dbReference type="EMBL" id="WOX57623.1"/>
    </source>
</evidence>
<dbReference type="Gene3D" id="3.40.50.300">
    <property type="entry name" value="P-loop containing nucleotide triphosphate hydrolases"/>
    <property type="match status" value="1"/>
</dbReference>
<dbReference type="Proteomes" id="UP001305652">
    <property type="component" value="Chromosome"/>
</dbReference>
<dbReference type="Pfam" id="PF02421">
    <property type="entry name" value="FeoB_N"/>
    <property type="match status" value="1"/>
</dbReference>
<dbReference type="GO" id="GO:0005886">
    <property type="term" value="C:plasma membrane"/>
    <property type="evidence" value="ECO:0007669"/>
    <property type="project" value="TreeGrafter"/>
</dbReference>
<dbReference type="GO" id="GO:0005525">
    <property type="term" value="F:GTP binding"/>
    <property type="evidence" value="ECO:0007669"/>
    <property type="project" value="InterPro"/>
</dbReference>
<sequence>MEKKTGRLSRNGYDIEVVDLPGTYSLTAYSADEIIARDFILEGNPDVVVQVVDATNMERNLYLTLQVAELGVPMVIALNLVDLARAQGDEIDHERLSASLGIPIFYDPGTGKPAVLWESWTQPRPNRYDGPVAILVSPYTIRNGRDCLVVRDEWGIWHRVDRPDAPSREHRSMKAAGSRWTATHPASAGWRRRCGCHSTGILWRGRWPGRTSTSLTRLTGSKLRQ</sequence>
<evidence type="ECO:0000259" key="1">
    <source>
        <dbReference type="PROSITE" id="PS51711"/>
    </source>
</evidence>
<dbReference type="CDD" id="cd01879">
    <property type="entry name" value="FeoB"/>
    <property type="match status" value="1"/>
</dbReference>
<dbReference type="SUPFAM" id="SSF52540">
    <property type="entry name" value="P-loop containing nucleoside triphosphate hydrolases"/>
    <property type="match status" value="1"/>
</dbReference>
<dbReference type="InterPro" id="IPR027417">
    <property type="entry name" value="P-loop_NTPase"/>
</dbReference>
<dbReference type="PANTHER" id="PTHR43185">
    <property type="entry name" value="FERROUS IRON TRANSPORT PROTEIN B"/>
    <property type="match status" value="1"/>
</dbReference>
<protein>
    <submittedName>
        <fullName evidence="2">FeoB small GTPase domain-containing protein</fullName>
    </submittedName>
</protein>
<reference evidence="2 3" key="1">
    <citation type="submission" date="2023-10" db="EMBL/GenBank/DDBJ databases">
        <title>The complete genome sequence of Methanoculleus receptaculi DSM 18860.</title>
        <authorList>
            <person name="Lai S.-J."/>
            <person name="You Y.-T."/>
            <person name="Chen S.-C."/>
        </authorList>
    </citation>
    <scope>NUCLEOTIDE SEQUENCE [LARGE SCALE GENOMIC DNA]</scope>
    <source>
        <strain evidence="2 3">DSM 18860</strain>
    </source>
</reference>
<organism evidence="2 3">
    <name type="scientific">Methanoculleus receptaculi</name>
    <dbReference type="NCBI Taxonomy" id="394967"/>
    <lineage>
        <taxon>Archaea</taxon>
        <taxon>Methanobacteriati</taxon>
        <taxon>Methanobacteriota</taxon>
        <taxon>Stenosarchaea group</taxon>
        <taxon>Methanomicrobia</taxon>
        <taxon>Methanomicrobiales</taxon>
        <taxon>Methanomicrobiaceae</taxon>
        <taxon>Methanoculleus</taxon>
    </lineage>
</organism>
<dbReference type="GO" id="GO:0015093">
    <property type="term" value="F:ferrous iron transmembrane transporter activity"/>
    <property type="evidence" value="ECO:0007669"/>
    <property type="project" value="TreeGrafter"/>
</dbReference>
<accession>A0AAX4FUK1</accession>
<dbReference type="InterPro" id="IPR050860">
    <property type="entry name" value="FeoB_GTPase"/>
</dbReference>
<feature type="domain" description="FeoB-type G" evidence="1">
    <location>
        <begin position="1"/>
        <end position="138"/>
    </location>
</feature>
<dbReference type="PROSITE" id="PS51711">
    <property type="entry name" value="G_FEOB"/>
    <property type="match status" value="1"/>
</dbReference>
<keyword evidence="3" id="KW-1185">Reference proteome</keyword>
<dbReference type="InterPro" id="IPR030389">
    <property type="entry name" value="G_FEOB_dom"/>
</dbReference>
<dbReference type="KEGG" id="mrc:R6Y96_10085"/>
<proteinExistence type="predicted"/>
<dbReference type="EMBL" id="CP137642">
    <property type="protein sequence ID" value="WOX57623.1"/>
    <property type="molecule type" value="Genomic_DNA"/>
</dbReference>
<name>A0AAX4FUK1_9EURY</name>
<evidence type="ECO:0000313" key="3">
    <source>
        <dbReference type="Proteomes" id="UP001305652"/>
    </source>
</evidence>
<gene>
    <name evidence="2" type="ORF">R6Y96_10085</name>
</gene>
<dbReference type="AlphaFoldDB" id="A0AAX4FUK1"/>